<dbReference type="Pfam" id="PF00583">
    <property type="entry name" value="Acetyltransf_1"/>
    <property type="match status" value="1"/>
</dbReference>
<dbReference type="InterPro" id="IPR016181">
    <property type="entry name" value="Acyl_CoA_acyltransferase"/>
</dbReference>
<organism evidence="2 3">
    <name type="scientific">Aliidiomarina sanyensis</name>
    <dbReference type="NCBI Taxonomy" id="1249555"/>
    <lineage>
        <taxon>Bacteria</taxon>
        <taxon>Pseudomonadati</taxon>
        <taxon>Pseudomonadota</taxon>
        <taxon>Gammaproteobacteria</taxon>
        <taxon>Alteromonadales</taxon>
        <taxon>Idiomarinaceae</taxon>
        <taxon>Aliidiomarina</taxon>
    </lineage>
</organism>
<dbReference type="PROSITE" id="PS51186">
    <property type="entry name" value="GNAT"/>
    <property type="match status" value="1"/>
</dbReference>
<keyword evidence="3" id="KW-1185">Reference proteome</keyword>
<evidence type="ECO:0000259" key="1">
    <source>
        <dbReference type="PROSITE" id="PS51186"/>
    </source>
</evidence>
<dbReference type="SUPFAM" id="SSF55729">
    <property type="entry name" value="Acyl-CoA N-acyltransferases (Nat)"/>
    <property type="match status" value="1"/>
</dbReference>
<proteinExistence type="predicted"/>
<evidence type="ECO:0000313" key="2">
    <source>
        <dbReference type="EMBL" id="RUO34292.1"/>
    </source>
</evidence>
<name>A0A432WKD5_9GAMM</name>
<dbReference type="AlphaFoldDB" id="A0A432WKD5"/>
<accession>A0A432WKD5</accession>
<dbReference type="Proteomes" id="UP000288405">
    <property type="component" value="Unassembled WGS sequence"/>
</dbReference>
<dbReference type="CDD" id="cd04301">
    <property type="entry name" value="NAT_SF"/>
    <property type="match status" value="1"/>
</dbReference>
<reference evidence="2 3" key="1">
    <citation type="journal article" date="2011" name="Front. Microbiol.">
        <title>Genomic signatures of strain selection and enhancement in Bacillus atrophaeus var. globigii, a historical biowarfare simulant.</title>
        <authorList>
            <person name="Gibbons H.S."/>
            <person name="Broomall S.M."/>
            <person name="McNew L.A."/>
            <person name="Daligault H."/>
            <person name="Chapman C."/>
            <person name="Bruce D."/>
            <person name="Karavis M."/>
            <person name="Krepps M."/>
            <person name="McGregor P.A."/>
            <person name="Hong C."/>
            <person name="Park K.H."/>
            <person name="Akmal A."/>
            <person name="Feldman A."/>
            <person name="Lin J.S."/>
            <person name="Chang W.E."/>
            <person name="Higgs B.W."/>
            <person name="Demirev P."/>
            <person name="Lindquist J."/>
            <person name="Liem A."/>
            <person name="Fochler E."/>
            <person name="Read T.D."/>
            <person name="Tapia R."/>
            <person name="Johnson S."/>
            <person name="Bishop-Lilly K.A."/>
            <person name="Detter C."/>
            <person name="Han C."/>
            <person name="Sozhamannan S."/>
            <person name="Rosenzweig C.N."/>
            <person name="Skowronski E.W."/>
        </authorList>
    </citation>
    <scope>NUCLEOTIDE SEQUENCE [LARGE SCALE GENOMIC DNA]</scope>
    <source>
        <strain evidence="2 3">GYP-17</strain>
    </source>
</reference>
<comment type="caution">
    <text evidence="2">The sequence shown here is derived from an EMBL/GenBank/DDBJ whole genome shotgun (WGS) entry which is preliminary data.</text>
</comment>
<protein>
    <recommendedName>
        <fullName evidence="1">N-acetyltransferase domain-containing protein</fullName>
    </recommendedName>
</protein>
<gene>
    <name evidence="2" type="ORF">CWE11_06085</name>
</gene>
<dbReference type="EMBL" id="PIPM01000004">
    <property type="protein sequence ID" value="RUO34292.1"/>
    <property type="molecule type" value="Genomic_DNA"/>
</dbReference>
<dbReference type="GO" id="GO:0016747">
    <property type="term" value="F:acyltransferase activity, transferring groups other than amino-acyl groups"/>
    <property type="evidence" value="ECO:0007669"/>
    <property type="project" value="InterPro"/>
</dbReference>
<evidence type="ECO:0000313" key="3">
    <source>
        <dbReference type="Proteomes" id="UP000288405"/>
    </source>
</evidence>
<dbReference type="InterPro" id="IPR000182">
    <property type="entry name" value="GNAT_dom"/>
</dbReference>
<sequence length="177" mass="20103">MRRKHRAITIRKSLREMKIEYDLISKSQLTDEVRGCFAAALKQQGKVQGDLWRKADRCKLLCIARIDGKVAGIGAIKVKTESDFSNEKAGLPKQSNDFEWELGYLYTDPSYAGKGIAKNIARILLDKFGQENLMASTEISANPAMVKILEQLGFRLYGNPWKSNIHNNYLGLFLRYT</sequence>
<dbReference type="Gene3D" id="3.40.630.30">
    <property type="match status" value="1"/>
</dbReference>
<feature type="domain" description="N-acetyltransferase" evidence="1">
    <location>
        <begin position="19"/>
        <end position="177"/>
    </location>
</feature>